<dbReference type="InterPro" id="IPR017949">
    <property type="entry name" value="Thaumatin_CS"/>
</dbReference>
<dbReference type="CDD" id="cd09218">
    <property type="entry name" value="TLP-PA"/>
    <property type="match status" value="1"/>
</dbReference>
<dbReference type="Proteomes" id="UP001141806">
    <property type="component" value="Unassembled WGS sequence"/>
</dbReference>
<evidence type="ECO:0008006" key="3">
    <source>
        <dbReference type="Google" id="ProtNLM"/>
    </source>
</evidence>
<dbReference type="InterPro" id="IPR001938">
    <property type="entry name" value="Thaumatin"/>
</dbReference>
<keyword evidence="2" id="KW-1185">Reference proteome</keyword>
<accession>A0A9Q0QUF1</accession>
<gene>
    <name evidence="1" type="ORF">NE237_005276</name>
</gene>
<evidence type="ECO:0000313" key="2">
    <source>
        <dbReference type="Proteomes" id="UP001141806"/>
    </source>
</evidence>
<dbReference type="PROSITE" id="PS00316">
    <property type="entry name" value="THAUMATIN_1"/>
    <property type="match status" value="1"/>
</dbReference>
<protein>
    <recommendedName>
        <fullName evidence="3">Thaumatin-like protein</fullName>
    </recommendedName>
</protein>
<comment type="caution">
    <text evidence="1">The sequence shown here is derived from an EMBL/GenBank/DDBJ whole genome shotgun (WGS) entry which is preliminary data.</text>
</comment>
<dbReference type="InterPro" id="IPR037176">
    <property type="entry name" value="Osmotin/thaumatin-like_sf"/>
</dbReference>
<name>A0A9Q0QUF1_9MAGN</name>
<dbReference type="PRINTS" id="PR00347">
    <property type="entry name" value="THAUMATIN"/>
</dbReference>
<dbReference type="Gene3D" id="2.60.110.10">
    <property type="entry name" value="Thaumatin"/>
    <property type="match status" value="1"/>
</dbReference>
<dbReference type="FunFam" id="2.60.110.10:FF:000004">
    <property type="entry name" value="THAUMATIN-LIKE PROTEIN 1"/>
    <property type="match status" value="1"/>
</dbReference>
<dbReference type="PANTHER" id="PTHR31048">
    <property type="entry name" value="OS03G0233200 PROTEIN"/>
    <property type="match status" value="1"/>
</dbReference>
<dbReference type="PROSITE" id="PS51367">
    <property type="entry name" value="THAUMATIN_2"/>
    <property type="match status" value="1"/>
</dbReference>
<dbReference type="SUPFAM" id="SSF49870">
    <property type="entry name" value="Osmotin, thaumatin-like protein"/>
    <property type="match status" value="1"/>
</dbReference>
<dbReference type="EMBL" id="JAMYWD010000005">
    <property type="protein sequence ID" value="KAJ4972177.1"/>
    <property type="molecule type" value="Genomic_DNA"/>
</dbReference>
<organism evidence="1 2">
    <name type="scientific">Protea cynaroides</name>
    <dbReference type="NCBI Taxonomy" id="273540"/>
    <lineage>
        <taxon>Eukaryota</taxon>
        <taxon>Viridiplantae</taxon>
        <taxon>Streptophyta</taxon>
        <taxon>Embryophyta</taxon>
        <taxon>Tracheophyta</taxon>
        <taxon>Spermatophyta</taxon>
        <taxon>Magnoliopsida</taxon>
        <taxon>Proteales</taxon>
        <taxon>Proteaceae</taxon>
        <taxon>Protea</taxon>
    </lineage>
</organism>
<reference evidence="1" key="1">
    <citation type="journal article" date="2023" name="Plant J.">
        <title>The genome of the king protea, Protea cynaroides.</title>
        <authorList>
            <person name="Chang J."/>
            <person name="Duong T.A."/>
            <person name="Schoeman C."/>
            <person name="Ma X."/>
            <person name="Roodt D."/>
            <person name="Barker N."/>
            <person name="Li Z."/>
            <person name="Van de Peer Y."/>
            <person name="Mizrachi E."/>
        </authorList>
    </citation>
    <scope>NUCLEOTIDE SEQUENCE</scope>
    <source>
        <tissue evidence="1">Young leaves</tissue>
    </source>
</reference>
<dbReference type="Pfam" id="PF00314">
    <property type="entry name" value="Thaumatin"/>
    <property type="match status" value="1"/>
</dbReference>
<dbReference type="AlphaFoldDB" id="A0A9Q0QUF1"/>
<dbReference type="SMART" id="SM00205">
    <property type="entry name" value="THN"/>
    <property type="match status" value="1"/>
</dbReference>
<proteinExistence type="predicted"/>
<evidence type="ECO:0000313" key="1">
    <source>
        <dbReference type="EMBL" id="KAJ4972177.1"/>
    </source>
</evidence>
<sequence length="249" mass="26574">MPFSAKNKRAEVVLESELRTETGSVKNRRAEVYRSGFSLVIFCFAFLRFSEGSGKPILNNGGFELRPGQSVSINAPPGWSGRFWDRRGCSFDASGKGTCVTGDCGGDLQCAGAGGARPTKLAEFTLGSPLDFYGVSIVDGYDLTGLIVPVGGSGICKPIKCISDLNRSCPRVLQVRNNKKRVVACKSACMAFSTYWFCCAGVFGSPKPCKPAAYPSAFKAACPTAHSYAYDDATSTFTCKGANYLVSFC</sequence>
<dbReference type="OrthoDB" id="430315at2759"/>